<sequence>MLKPVAAVAAIFLLIVAMMASELPVDNSPAPEAADSAEPDIKPEPKPFTSPAVDTDIEGTGADSEQDDEAGFADEYDINPFSAAPIDSFGNDSVDVDPTPSIQENSVDHDIESDQAIAESSALPSKGAARPRIVRESPPPLKSEINH</sequence>
<evidence type="ECO:0000313" key="4">
    <source>
        <dbReference type="Proteomes" id="UP001302429"/>
    </source>
</evidence>
<feature type="region of interest" description="Disordered" evidence="1">
    <location>
        <begin position="25"/>
        <end position="147"/>
    </location>
</feature>
<organism evidence="3 4">
    <name type="scientific">Alterisphingorhabdus coralli</name>
    <dbReference type="NCBI Taxonomy" id="3071408"/>
    <lineage>
        <taxon>Bacteria</taxon>
        <taxon>Pseudomonadati</taxon>
        <taxon>Pseudomonadota</taxon>
        <taxon>Alphaproteobacteria</taxon>
        <taxon>Sphingomonadales</taxon>
        <taxon>Sphingomonadaceae</taxon>
        <taxon>Alterisphingorhabdus (ex Yan et al. 2024)</taxon>
    </lineage>
</organism>
<feature type="chain" id="PRO_5041737575" description="Secreted protein" evidence="2">
    <location>
        <begin position="21"/>
        <end position="147"/>
    </location>
</feature>
<feature type="signal peptide" evidence="2">
    <location>
        <begin position="1"/>
        <end position="20"/>
    </location>
</feature>
<evidence type="ECO:0000256" key="1">
    <source>
        <dbReference type="SAM" id="MobiDB-lite"/>
    </source>
</evidence>
<dbReference type="Proteomes" id="UP001302429">
    <property type="component" value="Chromosome"/>
</dbReference>
<accession>A0AA97FBC4</accession>
<keyword evidence="2" id="KW-0732">Signal</keyword>
<dbReference type="KEGG" id="acoa:RB602_07300"/>
<proteinExistence type="predicted"/>
<evidence type="ECO:0000313" key="3">
    <source>
        <dbReference type="EMBL" id="WOE76512.1"/>
    </source>
</evidence>
<protein>
    <recommendedName>
        <fullName evidence="5">Secreted protein</fullName>
    </recommendedName>
</protein>
<name>A0AA97FBC4_9SPHN</name>
<keyword evidence="4" id="KW-1185">Reference proteome</keyword>
<dbReference type="EMBL" id="CP136594">
    <property type="protein sequence ID" value="WOE76512.1"/>
    <property type="molecule type" value="Genomic_DNA"/>
</dbReference>
<evidence type="ECO:0008006" key="5">
    <source>
        <dbReference type="Google" id="ProtNLM"/>
    </source>
</evidence>
<evidence type="ECO:0000256" key="2">
    <source>
        <dbReference type="SAM" id="SignalP"/>
    </source>
</evidence>
<reference evidence="3 4" key="1">
    <citation type="submission" date="2023-10" db="EMBL/GenBank/DDBJ databases">
        <title>Complete genome sequence of a Sphingomonadaceae bacterium.</title>
        <authorList>
            <person name="Yan C."/>
        </authorList>
    </citation>
    <scope>NUCLEOTIDE SEQUENCE [LARGE SCALE GENOMIC DNA]</scope>
    <source>
        <strain evidence="3 4">SCSIO 66989</strain>
    </source>
</reference>
<dbReference type="RefSeq" id="WP_317084268.1">
    <property type="nucleotide sequence ID" value="NZ_CP136594.1"/>
</dbReference>
<dbReference type="AlphaFoldDB" id="A0AA97FBC4"/>
<gene>
    <name evidence="3" type="ORF">RB602_07300</name>
</gene>
<feature type="compositionally biased region" description="Acidic residues" evidence="1">
    <location>
        <begin position="64"/>
        <end position="77"/>
    </location>
</feature>